<sequence length="3153" mass="346810">MAVPSLSDAGRPGKSKAEVNRKKQSYIQTFTSVLDFPKKDPEPAPLQDESSTTSQTGPTIVPQRSQRKAKSNAISKMDHTRERESTVPPSTSSASSVMEKGSTPKASLLPSMSSNLTASSGGDVDSPSGPKPGNNPILKKAHVTRAPAMDRKSVKWSGPRNPKPQAGGRHFGLKECPTFYPTAEEFQDPMEYLRKIGDEGRGKEFGMCKVVPPEGWQMPFVLDTETRLQRLNSLEASSRAKLNFLDQLYMFHKQQGNPNVTIPVLDHRPVDIWALRKSVNKAGGVASVTANKGWGQIAISLGYSTAQTPHVKSAYLKIVQPFDDFYTSVKTSPLTQLHHSVNNPASPLTPLPGDVQPPPSTSGKSHLAHPDISATPSRIVGNLDRLGSPMRASPFDVKRKTRRQSDSAEPSGRRIAMRKGRPNITPEEDPSAKDLEAVENAIKDTMGESNTTSDESHDPVQKRKRKLDTLTVPATPPPKRANFGQGRMGFVGGGGAGPNEVFVQGDACEVCRSGRDGTKLLLCDECDRGFHIYCLDPPLSKVPMNEEWYCPSCLLGTGNDYGFDVGEEHSIHSFQERARAFKHEYFKLHRSTDPVAVDKETSEDFGDIQIGEAQVEKEFWRLVENEYETVEVEYGADVHSITHGSAAPTLETHPINPWSANPWNLNNLPILPKSLLRYIRSDISGMTVPWAYIGMLFSAFCWHNEDHYTYSVNYMYWGSTKTWYGIPGDHAERFEETIMQEAPELFEQQPGLLYQLVTMMNPGRLKDMGVDVSACNQRPNELDEALTETVDTEIRKRDLLRTAAIHLGETIDNTDKSEEQVSEDQLRTLQQSVHERAMLPSNWRKRFQAMLAESPRPSAKALKSALSEAERISYHIPELASLRPFVSAVNAWTARANQLLTRKKSIKKRGRRGNEEADDMDEDDTEKNPARIVQDLITSADALGFEAPETLQVRQLASTITDFQNRAKATLESPEQDLTLRDVEGILLIGEALPVELPELGRLRTLVNRLKWMAEMNEVDEAFLELKDVIDYVDRVESCEVSTEHEFVRNLSMKLENGKNWLAKAEKLIEENEKFDPESVDPPTIQIHELDELLRQDVDRPVVGEVMGKLGLIKGRVQSAQATLRSITSLAGHTKRGTIMQVQKAFSSARAKAGAIDLTDMEEWRECVAALEQYQKWLDALKQAFGFPMETSNTEVQDALYRDFEIVVTLLDPEDDAWIKPDWPMFAPKGRDRTRMTCNCRRKAGPKMVQCRQCSELYHPSCLSIDPSDPSADKRIKCTYCRVKDYLTLRDPKVARPSIDKFVPLIDESEWTFKFPVDEQDTVKSIIETAVRVSKMALPLALAEPGPEDREEEMTVQHWIRKLHQVPFEIEIQRANSEEAVQLYPALIKKLTLLRKKIKPPTADQQTMESLVNVRFRNGWPTLIFRRWLPGDRKLRCLCAEKPRDSFVHLGCRRCDQLFHASCVSAPVEALGRDGRPWVCPFCAINDGMEYAYAEVRSQLQEHIGTPIYVDGPETIRRGLRYVTRLEPNLAPNPRAINLEVLTFYADAPVVPGSIERVVERARAGQVAEGVQTGDVAQVWEAGPDVVDGPVGGTTLSSLAETSYREGPSTLFRRDTPTEESSTRSTYPYSARLSTDAYRPASSAGPGAYGANGAGETSDRPASAVSSRLPLRNDDEAVYRRMGDSERAEGWRRGRGGWSAYHGEGTMEAGGGSMGIPREGYYARPMEEYVRHGEAPTLPERAASLMGDRYTSYASMREREREREAKNKAGGGGDPTRPTLPLPSPFNPLSTRTLPSPFAGASPSSSMNTPTAGKSAQTTSTSTPVAGQPGMLPSPTGTPSGPALGGMRLSTLLGSSGGAHDQQQQQQQPIEKPRATLSPVVSNKSVSGRTGLMPSPASAPMAGLQPPHTTTPRTAQQISPTVSHGSLAAQQQRDRERARSNSIQSASGARKTPTPASASVVPSARQGQGVSVSPRRVPQSAPLAGGGNAQHIGRVLPPHVQLSAGPPPPGLTGPVGYRHPAMPMGMYPSPGMPPTAAAAMAKEKEMRDSWWKREKEREEEVVHHRQQREREQQHLREQERERENMIREERERRGKEMAAGEGKIRSTREREVEMRTREREMFMQHQAARERDPRETREQKYVSASVMGVPPGESKPVVVVGDRETQLQQQQQQQQQQHRMGKHLVGGYRAPPHPQGPPGGMPATVGYGHARTPSGSAPMLDPRDREKRNVADAILGAPPAAAGAGYRSSFYSPASAPEEHSYAMMDRERAAERDKERERERDGQREREREKSAQARQQGALPRTTTPVGMPGVLPTGTPAVKPVKQQAIEVLNQPASTSAAERNPVPVAGRPGVKGTLAQEVFSPTDTGGLHAQQGSTSVNEQPSGKAARPKLDHAANEAEQAHRRQSNTHAPLGHGLPSTMSAPQVAANVPANSSKSMHKRKRSDVYPPAASLGQQPEDEVQIVGVSLAPQNRLVGDDGLGRMQPAQATGSRKKSSKHHSHAPQPAIVAPQPTQNPQPAYMPALNHINPQSLSVPPSRHLQVRSDAIEHYLRILGIEALRKHLGRVVYRGTEFLVDGELLASHVGGTLDVDIPGTFLPYHADGSKAWCLRNEVEDWIEEVSPSGKAVLNAMPGYADRQLWGTDVYTDDSDLLAVLVHAAWLRPILPAKGGSLDSVNGQGRDNKRARNANDDLRVRLRIAPKLIRYVATERAGILSRGWGNSHDGVSIVVESIERIKVSLTSGEAEWIPNFVSSLQRGSALNGNSRRNAKIRMKSYLDERAVALGLNSDSLEYPSPPIVEQLAFLRGCEIGFRLSLDALGEWLKNPEGDDRQREEASEGDYDVELSNSKIRNIWKNDLLLENATDRFRLSLTSDSNPENPVFDIYAIETSTLVNTKQLQDDGAVDQVIVQRIPLHNVQFTDTGMFVRSGIPVETAYGEHRDNGKGWFVQVDRFAWIERRSPSIASIPVEDVGASLAVENTQNDRPDDAVTDVQAMDVDEAPVVVKPEGDIPANGIPSPAATRIEIGSKTEDEVPPTALVETVNASSGEEPVLGEDAVVSGNGSTAEQAPANAIADPVGESTASHTLEHLTTSATLPVSVSGENAQDQTPDAEIQRQMLTTGDKEVKDEPMEVPGSSAGAEQPVLKGEVKAESQ</sequence>
<organism evidence="1 2">
    <name type="scientific">Naganishia adeliensis</name>
    <dbReference type="NCBI Taxonomy" id="92952"/>
    <lineage>
        <taxon>Eukaryota</taxon>
        <taxon>Fungi</taxon>
        <taxon>Dikarya</taxon>
        <taxon>Basidiomycota</taxon>
        <taxon>Agaricomycotina</taxon>
        <taxon>Tremellomycetes</taxon>
        <taxon>Filobasidiales</taxon>
        <taxon>Filobasidiaceae</taxon>
        <taxon>Naganishia</taxon>
    </lineage>
</organism>
<dbReference type="EMBL" id="JASBWS010000001">
    <property type="protein sequence ID" value="KAJ9117870.1"/>
    <property type="molecule type" value="Genomic_DNA"/>
</dbReference>
<proteinExistence type="predicted"/>
<name>A0ACC2X3C5_9TREE</name>
<dbReference type="Proteomes" id="UP001230649">
    <property type="component" value="Unassembled WGS sequence"/>
</dbReference>
<reference evidence="1" key="1">
    <citation type="submission" date="2023-04" db="EMBL/GenBank/DDBJ databases">
        <title>Draft Genome sequencing of Naganishia species isolated from polar environments using Oxford Nanopore Technology.</title>
        <authorList>
            <person name="Leo P."/>
            <person name="Venkateswaran K."/>
        </authorList>
    </citation>
    <scope>NUCLEOTIDE SEQUENCE</scope>
    <source>
        <strain evidence="1">MNA-CCFEE 5262</strain>
    </source>
</reference>
<comment type="caution">
    <text evidence="1">The sequence shown here is derived from an EMBL/GenBank/DDBJ whole genome shotgun (WGS) entry which is preliminary data.</text>
</comment>
<evidence type="ECO:0000313" key="1">
    <source>
        <dbReference type="EMBL" id="KAJ9117870.1"/>
    </source>
</evidence>
<protein>
    <submittedName>
        <fullName evidence="1">Uncharacterized protein</fullName>
    </submittedName>
</protein>
<evidence type="ECO:0000313" key="2">
    <source>
        <dbReference type="Proteomes" id="UP001230649"/>
    </source>
</evidence>
<keyword evidence="2" id="KW-1185">Reference proteome</keyword>
<accession>A0ACC2X3C5</accession>
<gene>
    <name evidence="1" type="ORF">QFC20_000151</name>
</gene>